<dbReference type="PANTHER" id="PTHR36503">
    <property type="entry name" value="BLR2520 PROTEIN"/>
    <property type="match status" value="1"/>
</dbReference>
<gene>
    <name evidence="3" type="ORF">QOZ99_002212</name>
</gene>
<dbReference type="InterPro" id="IPR029068">
    <property type="entry name" value="Glyas_Bleomycin-R_OHBP_Dase"/>
</dbReference>
<evidence type="ECO:0000313" key="3">
    <source>
        <dbReference type="EMBL" id="MDQ0511315.1"/>
    </source>
</evidence>
<feature type="region of interest" description="Disordered" evidence="1">
    <location>
        <begin position="133"/>
        <end position="171"/>
    </location>
</feature>
<evidence type="ECO:0000259" key="2">
    <source>
        <dbReference type="PROSITE" id="PS51819"/>
    </source>
</evidence>
<dbReference type="SUPFAM" id="SSF54593">
    <property type="entry name" value="Glyoxalase/Bleomycin resistance protein/Dihydroxybiphenyl dioxygenase"/>
    <property type="match status" value="1"/>
</dbReference>
<comment type="caution">
    <text evidence="3">The sequence shown here is derived from an EMBL/GenBank/DDBJ whole genome shotgun (WGS) entry which is preliminary data.</text>
</comment>
<dbReference type="Proteomes" id="UP001235094">
    <property type="component" value="Unassembled WGS sequence"/>
</dbReference>
<dbReference type="CDD" id="cd09012">
    <property type="entry name" value="VOC_like"/>
    <property type="match status" value="1"/>
</dbReference>
<feature type="domain" description="VOC" evidence="2">
    <location>
        <begin position="6"/>
        <end position="131"/>
    </location>
</feature>
<dbReference type="Pfam" id="PF00903">
    <property type="entry name" value="Glyoxalase"/>
    <property type="match status" value="1"/>
</dbReference>
<protein>
    <submittedName>
        <fullName evidence="3">Lactoylglutathione lyase</fullName>
    </submittedName>
</protein>
<accession>A0ABU0LRI3</accession>
<dbReference type="InterPro" id="IPR004360">
    <property type="entry name" value="Glyas_Fos-R_dOase_dom"/>
</dbReference>
<reference evidence="3 4" key="1">
    <citation type="submission" date="2023-07" db="EMBL/GenBank/DDBJ databases">
        <title>Genomic Encyclopedia of Type Strains, Phase IV (KMG-IV): sequencing the most valuable type-strain genomes for metagenomic binning, comparative biology and taxonomic classification.</title>
        <authorList>
            <person name="Goeker M."/>
        </authorList>
    </citation>
    <scope>NUCLEOTIDE SEQUENCE [LARGE SCALE GENOMIC DNA]</scope>
    <source>
        <strain evidence="3 4">DSM 15561</strain>
    </source>
</reference>
<name>A0ABU0LRI3_9HYPH</name>
<proteinExistence type="predicted"/>
<dbReference type="GO" id="GO:0016829">
    <property type="term" value="F:lyase activity"/>
    <property type="evidence" value="ECO:0007669"/>
    <property type="project" value="UniProtKB-KW"/>
</dbReference>
<dbReference type="PANTHER" id="PTHR36503:SF2">
    <property type="entry name" value="BLR2408 PROTEIN"/>
    <property type="match status" value="1"/>
</dbReference>
<feature type="compositionally biased region" description="Low complexity" evidence="1">
    <location>
        <begin position="134"/>
        <end position="158"/>
    </location>
</feature>
<dbReference type="EMBL" id="JAUSVR010000006">
    <property type="protein sequence ID" value="MDQ0511315.1"/>
    <property type="molecule type" value="Genomic_DNA"/>
</dbReference>
<sequence length="171" mass="17915">MNASTRMIFVNLPVAELARSVAFYEAMGATRNPHFSDESAACMVLSEAIYVMLLTHPRFSQFTPRPVADARATSQVLLALSQENRAAVDAVIDRAVAAGGMADPAPKEDFGFMYSRSLEDPDGHIWESVWMDPEAAAQGTGQAGQVGAEGAASAATSGDGNGKPSGYDAAS</sequence>
<evidence type="ECO:0000256" key="1">
    <source>
        <dbReference type="SAM" id="MobiDB-lite"/>
    </source>
</evidence>
<organism evidence="3 4">
    <name type="scientific">Ancylobacter amanitiformis</name>
    <dbReference type="NCBI Taxonomy" id="217069"/>
    <lineage>
        <taxon>Bacteria</taxon>
        <taxon>Pseudomonadati</taxon>
        <taxon>Pseudomonadota</taxon>
        <taxon>Alphaproteobacteria</taxon>
        <taxon>Hyphomicrobiales</taxon>
        <taxon>Xanthobacteraceae</taxon>
        <taxon>Ancylobacter</taxon>
    </lineage>
</organism>
<dbReference type="InterPro" id="IPR037523">
    <property type="entry name" value="VOC_core"/>
</dbReference>
<keyword evidence="4" id="KW-1185">Reference proteome</keyword>
<keyword evidence="3" id="KW-0456">Lyase</keyword>
<evidence type="ECO:0000313" key="4">
    <source>
        <dbReference type="Proteomes" id="UP001235094"/>
    </source>
</evidence>
<dbReference type="Gene3D" id="3.10.180.10">
    <property type="entry name" value="2,3-Dihydroxybiphenyl 1,2-Dioxygenase, domain 1"/>
    <property type="match status" value="1"/>
</dbReference>
<dbReference type="PROSITE" id="PS51819">
    <property type="entry name" value="VOC"/>
    <property type="match status" value="1"/>
</dbReference>